<dbReference type="Proteomes" id="UP000636960">
    <property type="component" value="Unassembled WGS sequence"/>
</dbReference>
<evidence type="ECO:0000313" key="1">
    <source>
        <dbReference type="EMBL" id="GIE94712.1"/>
    </source>
</evidence>
<protein>
    <submittedName>
        <fullName evidence="1">Uncharacterized protein</fullName>
    </submittedName>
</protein>
<name>A0A919JWG0_9ACTN</name>
<dbReference type="AlphaFoldDB" id="A0A919JWG0"/>
<reference evidence="1" key="1">
    <citation type="submission" date="2021-01" db="EMBL/GenBank/DDBJ databases">
        <title>Whole genome shotgun sequence of Actinoplanes rishiriensis NBRC 108556.</title>
        <authorList>
            <person name="Komaki H."/>
            <person name="Tamura T."/>
        </authorList>
    </citation>
    <scope>NUCLEOTIDE SEQUENCE</scope>
    <source>
        <strain evidence="1">NBRC 108556</strain>
    </source>
</reference>
<proteinExistence type="predicted"/>
<accession>A0A919JWG0</accession>
<evidence type="ECO:0000313" key="2">
    <source>
        <dbReference type="Proteomes" id="UP000636960"/>
    </source>
</evidence>
<sequence>MMAARNPGVAPLVEDGMTRLRGTLIAAAVPLFLLTACAQSAANSAAGAPGPLEKAATSPQGAGDLVLRVEHVGGFVPVEHVAGALPSVSVYGDGRVITNGPVPAIYPGAALPNVQVQTISPAQLRQLVEQGEQAGVKSGADFGRPNVADAPATRVTVVTAAGPQTVSAEALSEAQASDPMLTADQRAARTKLSAYVDTLVSLSSAEGMPAAVAYQPQELAAITRTWVAPGDSIENPEMAWPGPALPGETLNANTGLGCVVVTGADQDKVLAVAKDATAITPWTHGGKKWSITFRPLLPDEKGCAALKGDR</sequence>
<comment type="caution">
    <text evidence="1">The sequence shown here is derived from an EMBL/GenBank/DDBJ whole genome shotgun (WGS) entry which is preliminary data.</text>
</comment>
<dbReference type="EMBL" id="BOMV01000017">
    <property type="protein sequence ID" value="GIE94712.1"/>
    <property type="molecule type" value="Genomic_DNA"/>
</dbReference>
<gene>
    <name evidence="1" type="ORF">Ari01nite_21770</name>
</gene>
<keyword evidence="2" id="KW-1185">Reference proteome</keyword>
<organism evidence="1 2">
    <name type="scientific">Paractinoplanes rishiriensis</name>
    <dbReference type="NCBI Taxonomy" id="1050105"/>
    <lineage>
        <taxon>Bacteria</taxon>
        <taxon>Bacillati</taxon>
        <taxon>Actinomycetota</taxon>
        <taxon>Actinomycetes</taxon>
        <taxon>Micromonosporales</taxon>
        <taxon>Micromonosporaceae</taxon>
        <taxon>Paractinoplanes</taxon>
    </lineage>
</organism>